<name>A0ABP6YZT0_9ACTN</name>
<evidence type="ECO:0000313" key="3">
    <source>
        <dbReference type="Proteomes" id="UP001500707"/>
    </source>
</evidence>
<protein>
    <submittedName>
        <fullName evidence="2">Uncharacterized protein</fullName>
    </submittedName>
</protein>
<dbReference type="Proteomes" id="UP001500707">
    <property type="component" value="Unassembled WGS sequence"/>
</dbReference>
<sequence>MSARETGAQREERMARAAEGRNRGEGPPARRASQVRTKPVRMTVDMPPALHRKMKRWTGYAAGQLDVADVPAAEVVRILVDILSATPEEPAWDAEFSPALARRVLRELSNRMDQ</sequence>
<dbReference type="EMBL" id="BAABCE010000037">
    <property type="protein sequence ID" value="GAA3595186.1"/>
    <property type="molecule type" value="Genomic_DNA"/>
</dbReference>
<dbReference type="RefSeq" id="WP_346186712.1">
    <property type="nucleotide sequence ID" value="NZ_BAABCE010000037.1"/>
</dbReference>
<proteinExistence type="predicted"/>
<keyword evidence="3" id="KW-1185">Reference proteome</keyword>
<reference evidence="3" key="1">
    <citation type="journal article" date="2019" name="Int. J. Syst. Evol. Microbiol.">
        <title>The Global Catalogue of Microorganisms (GCM) 10K type strain sequencing project: providing services to taxonomists for standard genome sequencing and annotation.</title>
        <authorList>
            <consortium name="The Broad Institute Genomics Platform"/>
            <consortium name="The Broad Institute Genome Sequencing Center for Infectious Disease"/>
            <person name="Wu L."/>
            <person name="Ma J."/>
        </authorList>
    </citation>
    <scope>NUCLEOTIDE SEQUENCE [LARGE SCALE GENOMIC DNA]</scope>
    <source>
        <strain evidence="3">JCM 17656</strain>
    </source>
</reference>
<evidence type="ECO:0000256" key="1">
    <source>
        <dbReference type="SAM" id="MobiDB-lite"/>
    </source>
</evidence>
<gene>
    <name evidence="2" type="ORF">GCM10022295_90540</name>
</gene>
<comment type="caution">
    <text evidence="2">The sequence shown here is derived from an EMBL/GenBank/DDBJ whole genome shotgun (WGS) entry which is preliminary data.</text>
</comment>
<organism evidence="2 3">
    <name type="scientific">Streptomyces osmaniensis</name>
    <dbReference type="NCBI Taxonomy" id="593134"/>
    <lineage>
        <taxon>Bacteria</taxon>
        <taxon>Bacillati</taxon>
        <taxon>Actinomycetota</taxon>
        <taxon>Actinomycetes</taxon>
        <taxon>Kitasatosporales</taxon>
        <taxon>Streptomycetaceae</taxon>
        <taxon>Streptomyces</taxon>
    </lineage>
</organism>
<feature type="region of interest" description="Disordered" evidence="1">
    <location>
        <begin position="1"/>
        <end position="48"/>
    </location>
</feature>
<evidence type="ECO:0000313" key="2">
    <source>
        <dbReference type="EMBL" id="GAA3595186.1"/>
    </source>
</evidence>
<feature type="compositionally biased region" description="Basic and acidic residues" evidence="1">
    <location>
        <begin position="7"/>
        <end position="24"/>
    </location>
</feature>
<accession>A0ABP6YZT0</accession>